<evidence type="ECO:0000313" key="3">
    <source>
        <dbReference type="Proteomes" id="UP001583172"/>
    </source>
</evidence>
<dbReference type="Proteomes" id="UP001583172">
    <property type="component" value="Unassembled WGS sequence"/>
</dbReference>
<evidence type="ECO:0000256" key="1">
    <source>
        <dbReference type="SAM" id="SignalP"/>
    </source>
</evidence>
<feature type="chain" id="PRO_5045241581" evidence="1">
    <location>
        <begin position="18"/>
        <end position="268"/>
    </location>
</feature>
<keyword evidence="1" id="KW-0732">Signal</keyword>
<gene>
    <name evidence="2" type="ORF">VTJ49DRAFT_7280</name>
</gene>
<proteinExistence type="predicted"/>
<reference evidence="2 3" key="1">
    <citation type="journal article" date="2024" name="Commun. Biol.">
        <title>Comparative genomic analysis of thermophilic fungi reveals convergent evolutionary adaptations and gene losses.</title>
        <authorList>
            <person name="Steindorff A.S."/>
            <person name="Aguilar-Pontes M.V."/>
            <person name="Robinson A.J."/>
            <person name="Andreopoulos B."/>
            <person name="LaButti K."/>
            <person name="Kuo A."/>
            <person name="Mondo S."/>
            <person name="Riley R."/>
            <person name="Otillar R."/>
            <person name="Haridas S."/>
            <person name="Lipzen A."/>
            <person name="Grimwood J."/>
            <person name="Schmutz J."/>
            <person name="Clum A."/>
            <person name="Reid I.D."/>
            <person name="Moisan M.C."/>
            <person name="Butler G."/>
            <person name="Nguyen T.T.M."/>
            <person name="Dewar K."/>
            <person name="Conant G."/>
            <person name="Drula E."/>
            <person name="Henrissat B."/>
            <person name="Hansel C."/>
            <person name="Singer S."/>
            <person name="Hutchinson M.I."/>
            <person name="de Vries R.P."/>
            <person name="Natvig D.O."/>
            <person name="Powell A.J."/>
            <person name="Tsang A."/>
            <person name="Grigoriev I.V."/>
        </authorList>
    </citation>
    <scope>NUCLEOTIDE SEQUENCE [LARGE SCALE GENOMIC DNA]</scope>
    <source>
        <strain evidence="2 3">CBS 620.91</strain>
    </source>
</reference>
<evidence type="ECO:0000313" key="2">
    <source>
        <dbReference type="EMBL" id="KAL1841278.1"/>
    </source>
</evidence>
<protein>
    <submittedName>
        <fullName evidence="2">Uncharacterized protein</fullName>
    </submittedName>
</protein>
<name>A0ABR3VIT8_HUMIN</name>
<organism evidence="2 3">
    <name type="scientific">Humicola insolens</name>
    <name type="common">Soft-rot fungus</name>
    <dbReference type="NCBI Taxonomy" id="85995"/>
    <lineage>
        <taxon>Eukaryota</taxon>
        <taxon>Fungi</taxon>
        <taxon>Dikarya</taxon>
        <taxon>Ascomycota</taxon>
        <taxon>Pezizomycotina</taxon>
        <taxon>Sordariomycetes</taxon>
        <taxon>Sordariomycetidae</taxon>
        <taxon>Sordariales</taxon>
        <taxon>Chaetomiaceae</taxon>
        <taxon>Mycothermus</taxon>
    </lineage>
</organism>
<sequence length="268" mass="28071">MKVPALSIACLIGGALSAPAPVPEEAQHMDMQMMPHEMAQMMPQMMPHQMTPEQMAQMMPQMMPHQMTPEQMAQMMPHMGAPMGMDMNAMMMGQQMDGMSFEEMVHQVASQVKVIQNLMNQSGDPNAMVEALMMPMMDIDRTLAVGVSRLNLGGLLGGAAGAKKGESFAIKLVRDLLKSIYDLLDGLLTRGLLGGLIDGVVGGLLGGVTGTVGGAVGGLLGGGVVGDVQAATEDQIPALVQDILRSVSEILPAAADIVGQVPVAAVQP</sequence>
<comment type="caution">
    <text evidence="2">The sequence shown here is derived from an EMBL/GenBank/DDBJ whole genome shotgun (WGS) entry which is preliminary data.</text>
</comment>
<keyword evidence="3" id="KW-1185">Reference proteome</keyword>
<accession>A0ABR3VIT8</accession>
<dbReference type="EMBL" id="JAZGSY010000081">
    <property type="protein sequence ID" value="KAL1841278.1"/>
    <property type="molecule type" value="Genomic_DNA"/>
</dbReference>
<feature type="signal peptide" evidence="1">
    <location>
        <begin position="1"/>
        <end position="17"/>
    </location>
</feature>